<sequence length="126" mass="13839">MAEHYDAACLCGAIHLRAEGSPLRVGICHCKDCRRHHGALFYAAAIFPASAVRVSGAPRHYNGRHFCPTCGSSVFAESGEEIEIHLGSMASSDGLRPEYELWCTSREDWLPPFSGTTCYPKDRPDP</sequence>
<name>A0A0H5D4S1_9RHOB</name>
<evidence type="ECO:0000313" key="6">
    <source>
        <dbReference type="EMBL" id="CRL11703.1"/>
    </source>
</evidence>
<dbReference type="Gene3D" id="3.90.1590.10">
    <property type="entry name" value="glutathione-dependent formaldehyde- activating enzyme (gfa)"/>
    <property type="match status" value="1"/>
</dbReference>
<evidence type="ECO:0000259" key="5">
    <source>
        <dbReference type="PROSITE" id="PS51891"/>
    </source>
</evidence>
<dbReference type="Pfam" id="PF04828">
    <property type="entry name" value="GFA"/>
    <property type="match status" value="1"/>
</dbReference>
<keyword evidence="4" id="KW-0456">Lyase</keyword>
<dbReference type="EMBL" id="CVRL01000035">
    <property type="protein sequence ID" value="CRL11703.1"/>
    <property type="molecule type" value="Genomic_DNA"/>
</dbReference>
<dbReference type="GO" id="GO:0046872">
    <property type="term" value="F:metal ion binding"/>
    <property type="evidence" value="ECO:0007669"/>
    <property type="project" value="UniProtKB-KW"/>
</dbReference>
<dbReference type="InterPro" id="IPR011057">
    <property type="entry name" value="Mss4-like_sf"/>
</dbReference>
<protein>
    <recommendedName>
        <fullName evidence="5">CENP-V/GFA domain-containing protein</fullName>
    </recommendedName>
</protein>
<dbReference type="RefSeq" id="WP_082203777.1">
    <property type="nucleotide sequence ID" value="NZ_CVRL01000035.1"/>
</dbReference>
<comment type="similarity">
    <text evidence="1">Belongs to the Gfa family.</text>
</comment>
<dbReference type="SUPFAM" id="SSF51316">
    <property type="entry name" value="Mss4-like"/>
    <property type="match status" value="1"/>
</dbReference>
<dbReference type="PANTHER" id="PTHR33337:SF40">
    <property type="entry name" value="CENP-V_GFA DOMAIN-CONTAINING PROTEIN-RELATED"/>
    <property type="match status" value="1"/>
</dbReference>
<dbReference type="STRING" id="481446.NIT7645_03828"/>
<gene>
    <name evidence="6" type="ORF">NIT7321_02573</name>
</gene>
<reference evidence="7" key="1">
    <citation type="submission" date="2015-05" db="EMBL/GenBank/DDBJ databases">
        <authorList>
            <person name="Rodrigo-Torres Lidia"/>
            <person name="Arahal R.David."/>
        </authorList>
    </citation>
    <scope>NUCLEOTIDE SEQUENCE [LARGE SCALE GENOMIC DNA]</scope>
    <source>
        <strain evidence="7">CECT 7321</strain>
    </source>
</reference>
<evidence type="ECO:0000256" key="4">
    <source>
        <dbReference type="ARBA" id="ARBA00023239"/>
    </source>
</evidence>
<proteinExistence type="inferred from homology"/>
<feature type="domain" description="CENP-V/GFA" evidence="5">
    <location>
        <begin position="5"/>
        <end position="100"/>
    </location>
</feature>
<accession>A0A0H5D4S1</accession>
<dbReference type="PANTHER" id="PTHR33337">
    <property type="entry name" value="GFA DOMAIN-CONTAINING PROTEIN"/>
    <property type="match status" value="1"/>
</dbReference>
<dbReference type="GO" id="GO:0016846">
    <property type="term" value="F:carbon-sulfur lyase activity"/>
    <property type="evidence" value="ECO:0007669"/>
    <property type="project" value="InterPro"/>
</dbReference>
<evidence type="ECO:0000313" key="7">
    <source>
        <dbReference type="Proteomes" id="UP000043764"/>
    </source>
</evidence>
<evidence type="ECO:0000256" key="3">
    <source>
        <dbReference type="ARBA" id="ARBA00022833"/>
    </source>
</evidence>
<dbReference type="PROSITE" id="PS51891">
    <property type="entry name" value="CENP_V_GFA"/>
    <property type="match status" value="1"/>
</dbReference>
<evidence type="ECO:0000256" key="2">
    <source>
        <dbReference type="ARBA" id="ARBA00022723"/>
    </source>
</evidence>
<keyword evidence="7" id="KW-1185">Reference proteome</keyword>
<evidence type="ECO:0000256" key="1">
    <source>
        <dbReference type="ARBA" id="ARBA00005495"/>
    </source>
</evidence>
<organism evidence="6 7">
    <name type="scientific">Phaeobacter italicus</name>
    <dbReference type="NCBI Taxonomy" id="481446"/>
    <lineage>
        <taxon>Bacteria</taxon>
        <taxon>Pseudomonadati</taxon>
        <taxon>Pseudomonadota</taxon>
        <taxon>Alphaproteobacteria</taxon>
        <taxon>Rhodobacterales</taxon>
        <taxon>Roseobacteraceae</taxon>
        <taxon>Phaeobacter</taxon>
    </lineage>
</organism>
<dbReference type="InterPro" id="IPR006913">
    <property type="entry name" value="CENP-V/GFA"/>
</dbReference>
<keyword evidence="3" id="KW-0862">Zinc</keyword>
<dbReference type="Proteomes" id="UP000043764">
    <property type="component" value="Unassembled WGS sequence"/>
</dbReference>
<keyword evidence="2" id="KW-0479">Metal-binding</keyword>
<dbReference type="AlphaFoldDB" id="A0A0H5D4S1"/>